<feature type="compositionally biased region" description="Low complexity" evidence="1">
    <location>
        <begin position="97"/>
        <end position="109"/>
    </location>
</feature>
<organism evidence="3 4">
    <name type="scientific">Paraburkholderia ultramafica</name>
    <dbReference type="NCBI Taxonomy" id="1544867"/>
    <lineage>
        <taxon>Bacteria</taxon>
        <taxon>Pseudomonadati</taxon>
        <taxon>Pseudomonadota</taxon>
        <taxon>Betaproteobacteria</taxon>
        <taxon>Burkholderiales</taxon>
        <taxon>Burkholderiaceae</taxon>
        <taxon>Paraburkholderia</taxon>
    </lineage>
</organism>
<evidence type="ECO:0000313" key="3">
    <source>
        <dbReference type="EMBL" id="CAB3799657.1"/>
    </source>
</evidence>
<gene>
    <name evidence="3" type="ORF">LMG28614_05017</name>
</gene>
<feature type="transmembrane region" description="Helical" evidence="2">
    <location>
        <begin position="62"/>
        <end position="80"/>
    </location>
</feature>
<feature type="region of interest" description="Disordered" evidence="1">
    <location>
        <begin position="88"/>
        <end position="109"/>
    </location>
</feature>
<keyword evidence="4" id="KW-1185">Reference proteome</keyword>
<name>A0A6S7BGY2_9BURK</name>
<reference evidence="3 4" key="1">
    <citation type="submission" date="2020-04" db="EMBL/GenBank/DDBJ databases">
        <authorList>
            <person name="De Canck E."/>
        </authorList>
    </citation>
    <scope>NUCLEOTIDE SEQUENCE [LARGE SCALE GENOMIC DNA]</scope>
    <source>
        <strain evidence="3 4">LMG 28614</strain>
    </source>
</reference>
<evidence type="ECO:0000256" key="1">
    <source>
        <dbReference type="SAM" id="MobiDB-lite"/>
    </source>
</evidence>
<keyword evidence="2" id="KW-1133">Transmembrane helix</keyword>
<dbReference type="AlphaFoldDB" id="A0A6S7BGY2"/>
<protein>
    <submittedName>
        <fullName evidence="3">Uncharacterized protein</fullName>
    </submittedName>
</protein>
<dbReference type="Proteomes" id="UP000494365">
    <property type="component" value="Unassembled WGS sequence"/>
</dbReference>
<sequence>MRPAAPVAIISSMPGGTENESRLPACVWPVNAEPGEGSLWQAAENAVYFVDIKGRNIGINNGTYALGACLLVSCVLILLVPRSMLTRAASANDSKSGAQTARAAGTQAI</sequence>
<evidence type="ECO:0000313" key="4">
    <source>
        <dbReference type="Proteomes" id="UP000494365"/>
    </source>
</evidence>
<keyword evidence="2" id="KW-0812">Transmembrane</keyword>
<proteinExistence type="predicted"/>
<dbReference type="EMBL" id="CADIKK010000026">
    <property type="protein sequence ID" value="CAB3799657.1"/>
    <property type="molecule type" value="Genomic_DNA"/>
</dbReference>
<evidence type="ECO:0000256" key="2">
    <source>
        <dbReference type="SAM" id="Phobius"/>
    </source>
</evidence>
<keyword evidence="2" id="KW-0472">Membrane</keyword>
<accession>A0A6S7BGY2</accession>